<dbReference type="Proteomes" id="UP000078343">
    <property type="component" value="Unassembled WGS sequence"/>
</dbReference>
<evidence type="ECO:0000256" key="1">
    <source>
        <dbReference type="SAM" id="MobiDB-lite"/>
    </source>
</evidence>
<reference evidence="2 3" key="1">
    <citation type="submission" date="2016-04" db="EMBL/GenBank/DDBJ databases">
        <title>Draft genome of Fonsecaea erecta CBS 125763.</title>
        <authorList>
            <person name="Weiss V.A."/>
            <person name="Vicente V.A."/>
            <person name="Raittz R.T."/>
            <person name="Moreno L.F."/>
            <person name="De Souza E.M."/>
            <person name="Pedrosa F.O."/>
            <person name="Steffens M.B."/>
            <person name="Faoro H."/>
            <person name="Tadra-Sfeir M.Z."/>
            <person name="Najafzadeh M.J."/>
            <person name="Felipe M.S."/>
            <person name="Teixeira M."/>
            <person name="Sun J."/>
            <person name="Xi L."/>
            <person name="Gomes R."/>
            <person name="De Azevedo C.M."/>
            <person name="Salgado C.G."/>
            <person name="Da Silva M.B."/>
            <person name="Nascimento M.F."/>
            <person name="Queiroz-Telles F."/>
            <person name="Attili D.S."/>
            <person name="Gorbushina A."/>
        </authorList>
    </citation>
    <scope>NUCLEOTIDE SEQUENCE [LARGE SCALE GENOMIC DNA]</scope>
    <source>
        <strain evidence="2 3">CBS 125763</strain>
    </source>
</reference>
<dbReference type="RefSeq" id="XP_018687494.1">
    <property type="nucleotide sequence ID" value="XM_018843167.1"/>
</dbReference>
<organism evidence="2 3">
    <name type="scientific">Fonsecaea erecta</name>
    <dbReference type="NCBI Taxonomy" id="1367422"/>
    <lineage>
        <taxon>Eukaryota</taxon>
        <taxon>Fungi</taxon>
        <taxon>Dikarya</taxon>
        <taxon>Ascomycota</taxon>
        <taxon>Pezizomycotina</taxon>
        <taxon>Eurotiomycetes</taxon>
        <taxon>Chaetothyriomycetidae</taxon>
        <taxon>Chaetothyriales</taxon>
        <taxon>Herpotrichiellaceae</taxon>
        <taxon>Fonsecaea</taxon>
    </lineage>
</organism>
<dbReference type="AlphaFoldDB" id="A0A178Z329"/>
<feature type="region of interest" description="Disordered" evidence="1">
    <location>
        <begin position="408"/>
        <end position="474"/>
    </location>
</feature>
<proteinExistence type="predicted"/>
<name>A0A178Z329_9EURO</name>
<dbReference type="EMBL" id="LVYI01000015">
    <property type="protein sequence ID" value="OAP54127.1"/>
    <property type="molecule type" value="Genomic_DNA"/>
</dbReference>
<feature type="region of interest" description="Disordered" evidence="1">
    <location>
        <begin position="133"/>
        <end position="157"/>
    </location>
</feature>
<dbReference type="OrthoDB" id="10593221at2759"/>
<evidence type="ECO:0000313" key="3">
    <source>
        <dbReference type="Proteomes" id="UP000078343"/>
    </source>
</evidence>
<keyword evidence="3" id="KW-1185">Reference proteome</keyword>
<feature type="region of interest" description="Disordered" evidence="1">
    <location>
        <begin position="1"/>
        <end position="29"/>
    </location>
</feature>
<gene>
    <name evidence="2" type="ORF">AYL99_11662</name>
</gene>
<accession>A0A178Z329</accession>
<evidence type="ECO:0000313" key="2">
    <source>
        <dbReference type="EMBL" id="OAP54127.1"/>
    </source>
</evidence>
<sequence length="474" mass="51664">MPQKTQQFGAGVSAPRKVPKLRRDDNKHTQTAHLHDFVDQLQSYGRAQKNAKLATALPNVQEALEVAIATIKAFQEGENEIITNIDTHCKHLSTTINNLQNDMTIITSGANQTNLSSNASSSSAGASTRARKLFPNKPLRPPTVHTISDTSSQPYPPTQAELEITIKMNQSDKAKALKKEGPQETVKAINTAIQTASNSITALKGIKVKAARSFRSFDILALARNRKEYELLKEHGGVWPRALDEQARLAVETFKVVIHKVKVETVGKRFDPSSAQKVHDLLKRHNPAAIALGGIVCSVAWLKTPRTTLGSLVVSFDKAKTANYLIKYATFLDHTGHVTERHDQSYRMFVDTAPKNTRHRIAPTTRQKASCQNALCAKATILHGQANAEALIGSANSNALMPRVKQAKCNPFTSRRPGIGGEDPDNTEKREGEGTAGSSVPGFTFGKHSLTRLSLTPAINEHRHNKGGAVSAPR</sequence>
<comment type="caution">
    <text evidence="2">The sequence shown here is derived from an EMBL/GenBank/DDBJ whole genome shotgun (WGS) entry which is preliminary data.</text>
</comment>
<protein>
    <submittedName>
        <fullName evidence="2">Uncharacterized protein</fullName>
    </submittedName>
</protein>
<dbReference type="GeneID" id="30015830"/>